<evidence type="ECO:0000256" key="1">
    <source>
        <dbReference type="SAM" id="MobiDB-lite"/>
    </source>
</evidence>
<feature type="chain" id="PRO_5033047238" evidence="2">
    <location>
        <begin position="23"/>
        <end position="106"/>
    </location>
</feature>
<dbReference type="Proteomes" id="UP000626109">
    <property type="component" value="Unassembled WGS sequence"/>
</dbReference>
<evidence type="ECO:0000256" key="2">
    <source>
        <dbReference type="SAM" id="SignalP"/>
    </source>
</evidence>
<keyword evidence="2" id="KW-0732">Signal</keyword>
<reference evidence="3" key="1">
    <citation type="submission" date="2021-02" db="EMBL/GenBank/DDBJ databases">
        <authorList>
            <person name="Dougan E. K."/>
            <person name="Rhodes N."/>
            <person name="Thang M."/>
            <person name="Chan C."/>
        </authorList>
    </citation>
    <scope>NUCLEOTIDE SEQUENCE</scope>
</reference>
<feature type="region of interest" description="Disordered" evidence="1">
    <location>
        <begin position="64"/>
        <end position="89"/>
    </location>
</feature>
<evidence type="ECO:0000313" key="3">
    <source>
        <dbReference type="EMBL" id="CAE8714612.1"/>
    </source>
</evidence>
<organism evidence="3 4">
    <name type="scientific">Polarella glacialis</name>
    <name type="common">Dinoflagellate</name>
    <dbReference type="NCBI Taxonomy" id="89957"/>
    <lineage>
        <taxon>Eukaryota</taxon>
        <taxon>Sar</taxon>
        <taxon>Alveolata</taxon>
        <taxon>Dinophyceae</taxon>
        <taxon>Suessiales</taxon>
        <taxon>Suessiaceae</taxon>
        <taxon>Polarella</taxon>
    </lineage>
</organism>
<protein>
    <submittedName>
        <fullName evidence="3">Uncharacterized protein</fullName>
    </submittedName>
</protein>
<sequence length="106" mass="11866">YRRVFQEAWLKLLGLRVPLTHCSPLLQLLPTRVMPHLSRPLMLSDFYLRAFHAGAVIRAIVGTDAPGKGKGKDENDNFSKGKGKHGKLPPRGVYKQLNLLPNARLV</sequence>
<evidence type="ECO:0000313" key="4">
    <source>
        <dbReference type="Proteomes" id="UP000626109"/>
    </source>
</evidence>
<feature type="signal peptide" evidence="2">
    <location>
        <begin position="1"/>
        <end position="22"/>
    </location>
</feature>
<dbReference type="AlphaFoldDB" id="A0A813KWM1"/>
<gene>
    <name evidence="3" type="ORF">PGLA2088_LOCUS38098</name>
</gene>
<dbReference type="EMBL" id="CAJNNW010032657">
    <property type="protein sequence ID" value="CAE8714612.1"/>
    <property type="molecule type" value="Genomic_DNA"/>
</dbReference>
<name>A0A813KWM1_POLGL</name>
<accession>A0A813KWM1</accession>
<feature type="compositionally biased region" description="Basic and acidic residues" evidence="1">
    <location>
        <begin position="70"/>
        <end position="79"/>
    </location>
</feature>
<feature type="non-terminal residue" evidence="3">
    <location>
        <position position="106"/>
    </location>
</feature>
<comment type="caution">
    <text evidence="3">The sequence shown here is derived from an EMBL/GenBank/DDBJ whole genome shotgun (WGS) entry which is preliminary data.</text>
</comment>
<proteinExistence type="predicted"/>